<accession>A0ABU7EN72</accession>
<organism evidence="1 2">
    <name type="scientific">Characodon lateralis</name>
    <dbReference type="NCBI Taxonomy" id="208331"/>
    <lineage>
        <taxon>Eukaryota</taxon>
        <taxon>Metazoa</taxon>
        <taxon>Chordata</taxon>
        <taxon>Craniata</taxon>
        <taxon>Vertebrata</taxon>
        <taxon>Euteleostomi</taxon>
        <taxon>Actinopterygii</taxon>
        <taxon>Neopterygii</taxon>
        <taxon>Teleostei</taxon>
        <taxon>Neoteleostei</taxon>
        <taxon>Acanthomorphata</taxon>
        <taxon>Ovalentaria</taxon>
        <taxon>Atherinomorphae</taxon>
        <taxon>Cyprinodontiformes</taxon>
        <taxon>Goodeidae</taxon>
        <taxon>Characodon</taxon>
    </lineage>
</organism>
<evidence type="ECO:0000313" key="2">
    <source>
        <dbReference type="Proteomes" id="UP001352852"/>
    </source>
</evidence>
<dbReference type="Proteomes" id="UP001352852">
    <property type="component" value="Unassembled WGS sequence"/>
</dbReference>
<reference evidence="1 2" key="1">
    <citation type="submission" date="2021-06" db="EMBL/GenBank/DDBJ databases">
        <authorList>
            <person name="Palmer J.M."/>
        </authorList>
    </citation>
    <scope>NUCLEOTIDE SEQUENCE [LARGE SCALE GENOMIC DNA]</scope>
    <source>
        <strain evidence="1 2">CL_MEX2019</strain>
        <tissue evidence="1">Muscle</tissue>
    </source>
</reference>
<protein>
    <submittedName>
        <fullName evidence="1">Uncharacterized protein</fullName>
    </submittedName>
</protein>
<dbReference type="EMBL" id="JAHUTJ010061367">
    <property type="protein sequence ID" value="MED6288678.1"/>
    <property type="molecule type" value="Genomic_DNA"/>
</dbReference>
<comment type="caution">
    <text evidence="1">The sequence shown here is derived from an EMBL/GenBank/DDBJ whole genome shotgun (WGS) entry which is preliminary data.</text>
</comment>
<keyword evidence="2" id="KW-1185">Reference proteome</keyword>
<name>A0ABU7EN72_9TELE</name>
<sequence>MSATACGEANFPQRFFFLVSPEISFQPTECNSNHLFSEIFRNIYIPEKESRSDGEGWMMKSLHNLSGIAGKNANLRVRQVLKCSALIGPFKSTASKIPPELRFTCPRRPGAGAPDGPLIKTGCRLPAVLPGVR</sequence>
<proteinExistence type="predicted"/>
<evidence type="ECO:0000313" key="1">
    <source>
        <dbReference type="EMBL" id="MED6288678.1"/>
    </source>
</evidence>
<gene>
    <name evidence="1" type="ORF">CHARACLAT_028999</name>
</gene>